<name>A0A1G8ZTW8_9STAP</name>
<evidence type="ECO:0000259" key="11">
    <source>
        <dbReference type="Pfam" id="PF00697"/>
    </source>
</evidence>
<proteinExistence type="inferred from homology"/>
<dbReference type="EC" id="5.3.1.24" evidence="4 10"/>
<dbReference type="STRING" id="586411.SAMN05216187_105178"/>
<evidence type="ECO:0000256" key="1">
    <source>
        <dbReference type="ARBA" id="ARBA00001164"/>
    </source>
</evidence>
<dbReference type="SUPFAM" id="SSF51366">
    <property type="entry name" value="Ribulose-phoshate binding barrel"/>
    <property type="match status" value="1"/>
</dbReference>
<comment type="catalytic activity">
    <reaction evidence="1 10">
        <text>N-(5-phospho-beta-D-ribosyl)anthranilate = 1-(2-carboxyphenylamino)-1-deoxy-D-ribulose 5-phosphate</text>
        <dbReference type="Rhea" id="RHEA:21540"/>
        <dbReference type="ChEBI" id="CHEBI:18277"/>
        <dbReference type="ChEBI" id="CHEBI:58613"/>
        <dbReference type="EC" id="5.3.1.24"/>
    </reaction>
</comment>
<dbReference type="InterPro" id="IPR001240">
    <property type="entry name" value="PRAI_dom"/>
</dbReference>
<dbReference type="PANTHER" id="PTHR42894:SF1">
    <property type="entry name" value="N-(5'-PHOSPHORIBOSYL)ANTHRANILATE ISOMERASE"/>
    <property type="match status" value="1"/>
</dbReference>
<gene>
    <name evidence="10" type="primary">trpF</name>
    <name evidence="12" type="ORF">SAMN05216187_105178</name>
</gene>
<dbReference type="InterPro" id="IPR013785">
    <property type="entry name" value="Aldolase_TIM"/>
</dbReference>
<keyword evidence="6 10" id="KW-0028">Amino-acid biosynthesis</keyword>
<feature type="domain" description="N-(5'phosphoribosyl) anthranilate isomerase (PRAI)" evidence="11">
    <location>
        <begin position="3"/>
        <end position="198"/>
    </location>
</feature>
<dbReference type="InterPro" id="IPR044643">
    <property type="entry name" value="TrpF_fam"/>
</dbReference>
<dbReference type="GO" id="GO:0004640">
    <property type="term" value="F:phosphoribosylanthranilate isomerase activity"/>
    <property type="evidence" value="ECO:0007669"/>
    <property type="project" value="UniProtKB-UniRule"/>
</dbReference>
<evidence type="ECO:0000256" key="4">
    <source>
        <dbReference type="ARBA" id="ARBA00012572"/>
    </source>
</evidence>
<keyword evidence="8 10" id="KW-0057">Aromatic amino acid biosynthesis</keyword>
<evidence type="ECO:0000256" key="3">
    <source>
        <dbReference type="ARBA" id="ARBA00007571"/>
    </source>
</evidence>
<dbReference type="HAMAP" id="MF_00135">
    <property type="entry name" value="PRAI"/>
    <property type="match status" value="1"/>
</dbReference>
<keyword evidence="9 10" id="KW-0413">Isomerase</keyword>
<dbReference type="Pfam" id="PF00697">
    <property type="entry name" value="PRAI"/>
    <property type="match status" value="1"/>
</dbReference>
<evidence type="ECO:0000256" key="6">
    <source>
        <dbReference type="ARBA" id="ARBA00022605"/>
    </source>
</evidence>
<dbReference type="Gene3D" id="3.20.20.70">
    <property type="entry name" value="Aldolase class I"/>
    <property type="match status" value="1"/>
</dbReference>
<organism evidence="12 13">
    <name type="scientific">Jeotgalicoccus aerolatus</name>
    <dbReference type="NCBI Taxonomy" id="709510"/>
    <lineage>
        <taxon>Bacteria</taxon>
        <taxon>Bacillati</taxon>
        <taxon>Bacillota</taxon>
        <taxon>Bacilli</taxon>
        <taxon>Bacillales</taxon>
        <taxon>Staphylococcaceae</taxon>
        <taxon>Jeotgalicoccus</taxon>
    </lineage>
</organism>
<reference evidence="13" key="1">
    <citation type="submission" date="2016-10" db="EMBL/GenBank/DDBJ databases">
        <authorList>
            <person name="Varghese N."/>
            <person name="Submissions S."/>
        </authorList>
    </citation>
    <scope>NUCLEOTIDE SEQUENCE [LARGE SCALE GENOMIC DNA]</scope>
    <source>
        <strain evidence="13">CGMCC 1.8911</strain>
    </source>
</reference>
<evidence type="ECO:0000313" key="12">
    <source>
        <dbReference type="EMBL" id="SDK18572.1"/>
    </source>
</evidence>
<dbReference type="EMBL" id="FNFI01000005">
    <property type="protein sequence ID" value="SDK18572.1"/>
    <property type="molecule type" value="Genomic_DNA"/>
</dbReference>
<dbReference type="CDD" id="cd00405">
    <property type="entry name" value="PRAI"/>
    <property type="match status" value="1"/>
</dbReference>
<evidence type="ECO:0000256" key="10">
    <source>
        <dbReference type="HAMAP-Rule" id="MF_00135"/>
    </source>
</evidence>
<accession>A0A1G8ZTW8</accession>
<dbReference type="PANTHER" id="PTHR42894">
    <property type="entry name" value="N-(5'-PHOSPHORIBOSYL)ANTHRANILATE ISOMERASE"/>
    <property type="match status" value="1"/>
</dbReference>
<dbReference type="FunFam" id="3.20.20.70:FF:000075">
    <property type="entry name" value="Tryptophan biosynthesis protein TRP1"/>
    <property type="match status" value="1"/>
</dbReference>
<dbReference type="OrthoDB" id="9786954at2"/>
<evidence type="ECO:0000256" key="5">
    <source>
        <dbReference type="ARBA" id="ARBA00022272"/>
    </source>
</evidence>
<dbReference type="Proteomes" id="UP000242700">
    <property type="component" value="Unassembled WGS sequence"/>
</dbReference>
<evidence type="ECO:0000313" key="13">
    <source>
        <dbReference type="Proteomes" id="UP000242700"/>
    </source>
</evidence>
<evidence type="ECO:0000256" key="9">
    <source>
        <dbReference type="ARBA" id="ARBA00023235"/>
    </source>
</evidence>
<evidence type="ECO:0000256" key="2">
    <source>
        <dbReference type="ARBA" id="ARBA00004664"/>
    </source>
</evidence>
<comment type="pathway">
    <text evidence="2 10">Amino-acid biosynthesis; L-tryptophan biosynthesis; L-tryptophan from chorismate: step 3/5.</text>
</comment>
<sequence length="205" mass="22872">MKVKICGIRTVEEALMTAAEKPDFIGMVFAPSKRQIDYSTAREITDALIDSGIKTVGVFVNPTKDEADRAFSETAIDYIQFHGDEDKALVEQYQNRAIKAFPSNSELSYEERFDYKAEYILIDSPREKYYGGSGTVFNWSELPLELLDRNRLGLAGGLNPDNVDKAVQNVAPALIDVSSGVEKDGKKDQELIRKFIKNVRGGAHD</sequence>
<dbReference type="InterPro" id="IPR011060">
    <property type="entry name" value="RibuloseP-bd_barrel"/>
</dbReference>
<keyword evidence="7 10" id="KW-0822">Tryptophan biosynthesis</keyword>
<dbReference type="GO" id="GO:0000162">
    <property type="term" value="P:L-tryptophan biosynthetic process"/>
    <property type="evidence" value="ECO:0007669"/>
    <property type="project" value="UniProtKB-UniRule"/>
</dbReference>
<evidence type="ECO:0000256" key="8">
    <source>
        <dbReference type="ARBA" id="ARBA00023141"/>
    </source>
</evidence>
<protein>
    <recommendedName>
        <fullName evidence="5 10">N-(5'-phosphoribosyl)anthranilate isomerase</fullName>
        <shortName evidence="10">PRAI</shortName>
        <ecNumber evidence="4 10">5.3.1.24</ecNumber>
    </recommendedName>
</protein>
<dbReference type="UniPathway" id="UPA00035">
    <property type="reaction ID" value="UER00042"/>
</dbReference>
<comment type="similarity">
    <text evidence="3 10">Belongs to the TrpF family.</text>
</comment>
<evidence type="ECO:0000256" key="7">
    <source>
        <dbReference type="ARBA" id="ARBA00022822"/>
    </source>
</evidence>
<dbReference type="RefSeq" id="WP_092597284.1">
    <property type="nucleotide sequence ID" value="NZ_FNFI01000005.1"/>
</dbReference>
<dbReference type="AlphaFoldDB" id="A0A1G8ZTW8"/>